<evidence type="ECO:0000313" key="3">
    <source>
        <dbReference type="Proteomes" id="UP000018896"/>
    </source>
</evidence>
<sequence length="61" mass="7072">MKNGELGEYIGATRESVNRMLSDLRSKEILSQDKGYLIVRNLEELKQICHCENCPLEICRM</sequence>
<dbReference type="GO" id="GO:0003677">
    <property type="term" value="F:DNA binding"/>
    <property type="evidence" value="ECO:0007669"/>
    <property type="project" value="InterPro"/>
</dbReference>
<dbReference type="EMBL" id="BAUV01000015">
    <property type="protein sequence ID" value="GAE35187.1"/>
    <property type="molecule type" value="Genomic_DNA"/>
</dbReference>
<dbReference type="Gene3D" id="1.10.10.10">
    <property type="entry name" value="Winged helix-like DNA-binding domain superfamily/Winged helix DNA-binding domain"/>
    <property type="match status" value="1"/>
</dbReference>
<reference evidence="2 3" key="1">
    <citation type="journal article" date="2014" name="Genome Announc.">
        <title>Draft Genome Sequences of Three Alkaliphilic Bacillus Strains, Bacillus wakoensis JCM 9140T, Bacillus akibai JCM 9157T, and Bacillus hemicellulosilyticus JCM 9152T.</title>
        <authorList>
            <person name="Yuki M."/>
            <person name="Oshima K."/>
            <person name="Suda W."/>
            <person name="Oshida Y."/>
            <person name="Kitamura K."/>
            <person name="Iida T."/>
            <person name="Hattori M."/>
            <person name="Ohkuma M."/>
        </authorList>
    </citation>
    <scope>NUCLEOTIDE SEQUENCE [LARGE SCALE GENOMIC DNA]</scope>
    <source>
        <strain evidence="2 3">JCM 9157</strain>
    </source>
</reference>
<dbReference type="Proteomes" id="UP000018896">
    <property type="component" value="Unassembled WGS sequence"/>
</dbReference>
<protein>
    <submittedName>
        <fullName evidence="2">Transcriptional regulator</fullName>
    </submittedName>
</protein>
<comment type="caution">
    <text evidence="2">The sequence shown here is derived from an EMBL/GenBank/DDBJ whole genome shotgun (WGS) entry which is preliminary data.</text>
</comment>
<proteinExistence type="predicted"/>
<evidence type="ECO:0000313" key="2">
    <source>
        <dbReference type="EMBL" id="GAE35187.1"/>
    </source>
</evidence>
<dbReference type="InterPro" id="IPR012318">
    <property type="entry name" value="HTH_CRP"/>
</dbReference>
<dbReference type="InterPro" id="IPR036388">
    <property type="entry name" value="WH-like_DNA-bd_sf"/>
</dbReference>
<dbReference type="RefSeq" id="WP_235714882.1">
    <property type="nucleotide sequence ID" value="NZ_BAUV01000015.1"/>
</dbReference>
<dbReference type="eggNOG" id="COG0664">
    <property type="taxonomic scope" value="Bacteria"/>
</dbReference>
<evidence type="ECO:0000259" key="1">
    <source>
        <dbReference type="PROSITE" id="PS51063"/>
    </source>
</evidence>
<dbReference type="InterPro" id="IPR036390">
    <property type="entry name" value="WH_DNA-bd_sf"/>
</dbReference>
<gene>
    <name evidence="2" type="ORF">JCM9157_2284</name>
</gene>
<dbReference type="PROSITE" id="PS51063">
    <property type="entry name" value="HTH_CRP_2"/>
    <property type="match status" value="1"/>
</dbReference>
<feature type="domain" description="HTH crp-type" evidence="1">
    <location>
        <begin position="1"/>
        <end position="43"/>
    </location>
</feature>
<organism evidence="2 3">
    <name type="scientific">Halalkalibacter akibai (strain ATCC 43226 / DSM 21942 / CIP 109018 / JCM 9157 / 1139)</name>
    <name type="common">Bacillus akibai</name>
    <dbReference type="NCBI Taxonomy" id="1236973"/>
    <lineage>
        <taxon>Bacteria</taxon>
        <taxon>Bacillati</taxon>
        <taxon>Bacillota</taxon>
        <taxon>Bacilli</taxon>
        <taxon>Bacillales</taxon>
        <taxon>Bacillaceae</taxon>
        <taxon>Halalkalibacter</taxon>
    </lineage>
</organism>
<dbReference type="STRING" id="1236973.JCM9157_2284"/>
<dbReference type="AlphaFoldDB" id="W4QTF2"/>
<dbReference type="Pfam" id="PF13545">
    <property type="entry name" value="HTH_Crp_2"/>
    <property type="match status" value="1"/>
</dbReference>
<keyword evidence="3" id="KW-1185">Reference proteome</keyword>
<name>W4QTF2_HALA3</name>
<dbReference type="GO" id="GO:0006355">
    <property type="term" value="P:regulation of DNA-templated transcription"/>
    <property type="evidence" value="ECO:0007669"/>
    <property type="project" value="InterPro"/>
</dbReference>
<accession>W4QTF2</accession>
<dbReference type="SUPFAM" id="SSF46785">
    <property type="entry name" value="Winged helix' DNA-binding domain"/>
    <property type="match status" value="1"/>
</dbReference>